<feature type="non-terminal residue" evidence="4">
    <location>
        <position position="58"/>
    </location>
</feature>
<dbReference type="InterPro" id="IPR037219">
    <property type="entry name" value="Peptidase_M41-like"/>
</dbReference>
<dbReference type="Pfam" id="PF01434">
    <property type="entry name" value="Peptidase_M41"/>
    <property type="match status" value="1"/>
</dbReference>
<sequence>MRTSEFSGADLTNLLNEAAEEVIFGESEKTTGAVGDLQQITGLAKHIVTAFGMSEIIP</sequence>
<dbReference type="PANTHER" id="PTHR23076:SF139">
    <property type="entry name" value="ATP-DEPENDENT ZINC METALLOPROTEASE FTSH 2, CHLOROPLASTIC"/>
    <property type="match status" value="1"/>
</dbReference>
<gene>
    <name evidence="4" type="ORF">BRAPAZ1V2_A09P79640.2</name>
</gene>
<dbReference type="InterPro" id="IPR000642">
    <property type="entry name" value="Peptidase_M41"/>
</dbReference>
<dbReference type="AlphaFoldDB" id="A0A8D9G4Z0"/>
<keyword evidence="1" id="KW-0809">Transit peptide</keyword>
<dbReference type="Gramene" id="A09p79640.2_BraZ1">
    <property type="protein sequence ID" value="A09p79640.2_BraZ1.CDS"/>
    <property type="gene ID" value="A09g79640.2_BraZ1"/>
</dbReference>
<dbReference type="GO" id="GO:0005524">
    <property type="term" value="F:ATP binding"/>
    <property type="evidence" value="ECO:0007669"/>
    <property type="project" value="InterPro"/>
</dbReference>
<evidence type="ECO:0000313" key="4">
    <source>
        <dbReference type="EMBL" id="CAG7867497.1"/>
    </source>
</evidence>
<evidence type="ECO:0000256" key="1">
    <source>
        <dbReference type="ARBA" id="ARBA00022946"/>
    </source>
</evidence>
<dbReference type="SUPFAM" id="SSF140990">
    <property type="entry name" value="FtsH protease domain-like"/>
    <property type="match status" value="1"/>
</dbReference>
<feature type="domain" description="Peptidase M41" evidence="3">
    <location>
        <begin position="17"/>
        <end position="56"/>
    </location>
</feature>
<evidence type="ECO:0000313" key="5">
    <source>
        <dbReference type="Proteomes" id="UP000694005"/>
    </source>
</evidence>
<dbReference type="GO" id="GO:0006508">
    <property type="term" value="P:proteolysis"/>
    <property type="evidence" value="ECO:0007669"/>
    <property type="project" value="InterPro"/>
</dbReference>
<accession>A0A8D9G4Z0</accession>
<dbReference type="Proteomes" id="UP000694005">
    <property type="component" value="Chromosome A09"/>
</dbReference>
<dbReference type="EMBL" id="LS974625">
    <property type="protein sequence ID" value="CAG7867497.1"/>
    <property type="molecule type" value="Genomic_DNA"/>
</dbReference>
<name>A0A8D9G4Z0_BRACM</name>
<proteinExistence type="predicted"/>
<protein>
    <recommendedName>
        <fullName evidence="3">Peptidase M41 domain-containing protein</fullName>
    </recommendedName>
</protein>
<dbReference type="Gene3D" id="1.20.58.760">
    <property type="entry name" value="Peptidase M41"/>
    <property type="match status" value="1"/>
</dbReference>
<dbReference type="PANTHER" id="PTHR23076">
    <property type="entry name" value="METALLOPROTEASE M41 FTSH"/>
    <property type="match status" value="1"/>
</dbReference>
<dbReference type="GO" id="GO:0004222">
    <property type="term" value="F:metalloendopeptidase activity"/>
    <property type="evidence" value="ECO:0007669"/>
    <property type="project" value="InterPro"/>
</dbReference>
<evidence type="ECO:0000256" key="2">
    <source>
        <dbReference type="ARBA" id="ARBA00023136"/>
    </source>
</evidence>
<reference evidence="4 5" key="1">
    <citation type="submission" date="2021-07" db="EMBL/GenBank/DDBJ databases">
        <authorList>
            <consortium name="Genoscope - CEA"/>
            <person name="William W."/>
        </authorList>
    </citation>
    <scope>NUCLEOTIDE SEQUENCE [LARGE SCALE GENOMIC DNA]</scope>
</reference>
<dbReference type="GO" id="GO:0004176">
    <property type="term" value="F:ATP-dependent peptidase activity"/>
    <property type="evidence" value="ECO:0007669"/>
    <property type="project" value="InterPro"/>
</dbReference>
<keyword evidence="2" id="KW-0472">Membrane</keyword>
<evidence type="ECO:0000259" key="3">
    <source>
        <dbReference type="Pfam" id="PF01434"/>
    </source>
</evidence>
<organism evidence="4 5">
    <name type="scientific">Brassica campestris</name>
    <name type="common">Field mustard</name>
    <dbReference type="NCBI Taxonomy" id="3711"/>
    <lineage>
        <taxon>Eukaryota</taxon>
        <taxon>Viridiplantae</taxon>
        <taxon>Streptophyta</taxon>
        <taxon>Embryophyta</taxon>
        <taxon>Tracheophyta</taxon>
        <taxon>Spermatophyta</taxon>
        <taxon>Magnoliopsida</taxon>
        <taxon>eudicotyledons</taxon>
        <taxon>Gunneridae</taxon>
        <taxon>Pentapetalae</taxon>
        <taxon>rosids</taxon>
        <taxon>malvids</taxon>
        <taxon>Brassicales</taxon>
        <taxon>Brassicaceae</taxon>
        <taxon>Brassiceae</taxon>
        <taxon>Brassica</taxon>
    </lineage>
</organism>